<dbReference type="Proteomes" id="UP000676336">
    <property type="component" value="Unassembled WGS sequence"/>
</dbReference>
<organism evidence="1 2">
    <name type="scientific">Rotaria magnacalcarata</name>
    <dbReference type="NCBI Taxonomy" id="392030"/>
    <lineage>
        <taxon>Eukaryota</taxon>
        <taxon>Metazoa</taxon>
        <taxon>Spiralia</taxon>
        <taxon>Gnathifera</taxon>
        <taxon>Rotifera</taxon>
        <taxon>Eurotatoria</taxon>
        <taxon>Bdelloidea</taxon>
        <taxon>Philodinida</taxon>
        <taxon>Philodinidae</taxon>
        <taxon>Rotaria</taxon>
    </lineage>
</organism>
<gene>
    <name evidence="1" type="ORF">SMN809_LOCUS35047</name>
</gene>
<feature type="non-terminal residue" evidence="1">
    <location>
        <position position="52"/>
    </location>
</feature>
<sequence length="52" mass="6015">MRNVWSAEKHSENSSLQKRSTDLEAINGCPKFIFIPRCTLEYGLQRCVDTLK</sequence>
<name>A0A8S2XLX6_9BILA</name>
<evidence type="ECO:0000313" key="2">
    <source>
        <dbReference type="Proteomes" id="UP000676336"/>
    </source>
</evidence>
<comment type="caution">
    <text evidence="1">The sequence shown here is derived from an EMBL/GenBank/DDBJ whole genome shotgun (WGS) entry which is preliminary data.</text>
</comment>
<proteinExistence type="predicted"/>
<dbReference type="EMBL" id="CAJOBI010082534">
    <property type="protein sequence ID" value="CAF4504096.1"/>
    <property type="molecule type" value="Genomic_DNA"/>
</dbReference>
<accession>A0A8S2XLX6</accession>
<protein>
    <submittedName>
        <fullName evidence="1">Uncharacterized protein</fullName>
    </submittedName>
</protein>
<evidence type="ECO:0000313" key="1">
    <source>
        <dbReference type="EMBL" id="CAF4504096.1"/>
    </source>
</evidence>
<dbReference type="AlphaFoldDB" id="A0A8S2XLX6"/>
<reference evidence="1" key="1">
    <citation type="submission" date="2021-02" db="EMBL/GenBank/DDBJ databases">
        <authorList>
            <person name="Nowell W R."/>
        </authorList>
    </citation>
    <scope>NUCLEOTIDE SEQUENCE</scope>
</reference>